<evidence type="ECO:0000256" key="1">
    <source>
        <dbReference type="ARBA" id="ARBA00001974"/>
    </source>
</evidence>
<keyword evidence="8" id="KW-1185">Reference proteome</keyword>
<evidence type="ECO:0000256" key="3">
    <source>
        <dbReference type="ARBA" id="ARBA00022827"/>
    </source>
</evidence>
<accession>A0A395JLI1</accession>
<evidence type="ECO:0000313" key="7">
    <source>
        <dbReference type="EMBL" id="RBP51653.1"/>
    </source>
</evidence>
<feature type="domain" description="FAD-binding" evidence="6">
    <location>
        <begin position="2"/>
        <end position="344"/>
    </location>
</feature>
<dbReference type="SUPFAM" id="SSF54373">
    <property type="entry name" value="FAD-linked reductases, C-terminal domain"/>
    <property type="match status" value="1"/>
</dbReference>
<dbReference type="GO" id="GO:0071949">
    <property type="term" value="F:FAD binding"/>
    <property type="evidence" value="ECO:0007669"/>
    <property type="project" value="InterPro"/>
</dbReference>
<dbReference type="Proteomes" id="UP000253083">
    <property type="component" value="Unassembled WGS sequence"/>
</dbReference>
<dbReference type="AlphaFoldDB" id="A0A395JLI1"/>
<protein>
    <submittedName>
        <fullName evidence="7">Salicylate hydroxylase</fullName>
    </submittedName>
</protein>
<dbReference type="InterPro" id="IPR002938">
    <property type="entry name" value="FAD-bd"/>
</dbReference>
<comment type="caution">
    <text evidence="7">The sequence shown here is derived from an EMBL/GenBank/DDBJ whole genome shotgun (WGS) entry which is preliminary data.</text>
</comment>
<dbReference type="SUPFAM" id="SSF51905">
    <property type="entry name" value="FAD/NAD(P)-binding domain"/>
    <property type="match status" value="1"/>
</dbReference>
<evidence type="ECO:0000259" key="6">
    <source>
        <dbReference type="Pfam" id="PF01494"/>
    </source>
</evidence>
<keyword evidence="2" id="KW-0285">Flavoprotein</keyword>
<dbReference type="InterPro" id="IPR050493">
    <property type="entry name" value="FAD-dep_Monooxygenase_BioMet"/>
</dbReference>
<dbReference type="InParanoid" id="A0A395JLI1"/>
<dbReference type="RefSeq" id="WP_113954404.1">
    <property type="nucleotide sequence ID" value="NZ_QNRT01000002.1"/>
</dbReference>
<dbReference type="GO" id="GO:0004497">
    <property type="term" value="F:monooxygenase activity"/>
    <property type="evidence" value="ECO:0007669"/>
    <property type="project" value="UniProtKB-KW"/>
</dbReference>
<gene>
    <name evidence="7" type="ORF">DFR28_1021085</name>
</gene>
<dbReference type="OrthoDB" id="9782160at2"/>
<keyword evidence="4" id="KW-0560">Oxidoreductase</keyword>
<proteinExistence type="predicted"/>
<dbReference type="PANTHER" id="PTHR13789:SF318">
    <property type="entry name" value="GERANYLGERANYL DIPHOSPHATE REDUCTASE"/>
    <property type="match status" value="1"/>
</dbReference>
<dbReference type="EMBL" id="QNRT01000002">
    <property type="protein sequence ID" value="RBP51653.1"/>
    <property type="molecule type" value="Genomic_DNA"/>
</dbReference>
<dbReference type="Gene3D" id="3.50.50.60">
    <property type="entry name" value="FAD/NAD(P)-binding domain"/>
    <property type="match status" value="1"/>
</dbReference>
<keyword evidence="3" id="KW-0274">FAD</keyword>
<evidence type="ECO:0000256" key="4">
    <source>
        <dbReference type="ARBA" id="ARBA00023002"/>
    </source>
</evidence>
<name>A0A395JLI1_9GAMM</name>
<evidence type="ECO:0000256" key="2">
    <source>
        <dbReference type="ARBA" id="ARBA00022630"/>
    </source>
</evidence>
<dbReference type="PANTHER" id="PTHR13789">
    <property type="entry name" value="MONOOXYGENASE"/>
    <property type="match status" value="1"/>
</dbReference>
<sequence length="392" mass="43131">MKILIAGGGIGGLTAALCLSQAGHDVTVLERNTSFADVGAGIQCGANAIKVLDSLGLLPDLESVAVQPERVEFRDGVSGDVLYRTEFGQLYQARYGAPYLHIHRADLHDILLAALVKRDSGMVMRGASVETVAEDAAGVTVTLRDQSTVRGDCLIGADGIHSIVRQSLFGESSPRFTGNVAWRGVVPVERLPHDFMPTQAINFMGARKHMVVYYVRSKQLLNFVGVVESASWNNESWTETAPWQELKRDFAGWHPMVQQVVEAVDRDACFKWALHDHAPLTSWSSARISLLGDAAHATLPFMASGAAMAIEDARVLQRALDKHDTPMPGLAMYQRNRLSRTAKIQRDSARFGTLYHLEHRWLLKQAFNVLSVVGRKKERFLAGYDANAVELK</sequence>
<reference evidence="7 8" key="1">
    <citation type="submission" date="2018-06" db="EMBL/GenBank/DDBJ databases">
        <title>Genomic Encyclopedia of Type Strains, Phase IV (KMG-IV): sequencing the most valuable type-strain genomes for metagenomic binning, comparative biology and taxonomic classification.</title>
        <authorList>
            <person name="Goeker M."/>
        </authorList>
    </citation>
    <scope>NUCLEOTIDE SEQUENCE [LARGE SCALE GENOMIC DNA]</scope>
    <source>
        <strain evidence="7 8">DSM 24032</strain>
    </source>
</reference>
<keyword evidence="5" id="KW-0503">Monooxygenase</keyword>
<dbReference type="PRINTS" id="PR00420">
    <property type="entry name" value="RNGMNOXGNASE"/>
</dbReference>
<comment type="cofactor">
    <cofactor evidence="1">
        <name>FAD</name>
        <dbReference type="ChEBI" id="CHEBI:57692"/>
    </cofactor>
</comment>
<evidence type="ECO:0000313" key="8">
    <source>
        <dbReference type="Proteomes" id="UP000253083"/>
    </source>
</evidence>
<organism evidence="7 8">
    <name type="scientific">Arenicella xantha</name>
    <dbReference type="NCBI Taxonomy" id="644221"/>
    <lineage>
        <taxon>Bacteria</taxon>
        <taxon>Pseudomonadati</taxon>
        <taxon>Pseudomonadota</taxon>
        <taxon>Gammaproteobacteria</taxon>
        <taxon>Arenicellales</taxon>
        <taxon>Arenicellaceae</taxon>
        <taxon>Arenicella</taxon>
    </lineage>
</organism>
<dbReference type="InterPro" id="IPR036188">
    <property type="entry name" value="FAD/NAD-bd_sf"/>
</dbReference>
<dbReference type="Pfam" id="PF01494">
    <property type="entry name" value="FAD_binding_3"/>
    <property type="match status" value="1"/>
</dbReference>
<evidence type="ECO:0000256" key="5">
    <source>
        <dbReference type="ARBA" id="ARBA00023033"/>
    </source>
</evidence>